<evidence type="ECO:0000256" key="1">
    <source>
        <dbReference type="ARBA" id="ARBA00023002"/>
    </source>
</evidence>
<keyword evidence="4" id="KW-1185">Reference proteome</keyword>
<evidence type="ECO:0000313" key="4">
    <source>
        <dbReference type="Proteomes" id="UP000199421"/>
    </source>
</evidence>
<evidence type="ECO:0000259" key="2">
    <source>
        <dbReference type="Pfam" id="PF00248"/>
    </source>
</evidence>
<dbReference type="InterPro" id="IPR050791">
    <property type="entry name" value="Aldo-Keto_reductase"/>
</dbReference>
<feature type="domain" description="NADP-dependent oxidoreductase" evidence="2">
    <location>
        <begin position="31"/>
        <end position="328"/>
    </location>
</feature>
<dbReference type="AlphaFoldDB" id="A0A1H7QES8"/>
<proteinExistence type="predicted"/>
<dbReference type="Proteomes" id="UP000199421">
    <property type="component" value="Unassembled WGS sequence"/>
</dbReference>
<name>A0A1H7QES8_OLID1</name>
<dbReference type="EMBL" id="FOAF01000002">
    <property type="protein sequence ID" value="SEL46416.1"/>
    <property type="molecule type" value="Genomic_DNA"/>
</dbReference>
<dbReference type="STRING" id="407022.SAMN05661044_02565"/>
<dbReference type="CDD" id="cd19076">
    <property type="entry name" value="AKR_AKR13A_13D"/>
    <property type="match status" value="1"/>
</dbReference>
<dbReference type="Pfam" id="PF00248">
    <property type="entry name" value="Aldo_ket_red"/>
    <property type="match status" value="1"/>
</dbReference>
<protein>
    <submittedName>
        <fullName evidence="3">Predicted oxidoreductase</fullName>
    </submittedName>
</protein>
<gene>
    <name evidence="3" type="ORF">SAMN05661044_02565</name>
</gene>
<accession>A0A1H7QES8</accession>
<dbReference type="PANTHER" id="PTHR43625:SF40">
    <property type="entry name" value="ALDO-KETO REDUCTASE YAKC [NADP(+)]"/>
    <property type="match status" value="1"/>
</dbReference>
<evidence type="ECO:0000313" key="3">
    <source>
        <dbReference type="EMBL" id="SEL46416.1"/>
    </source>
</evidence>
<dbReference type="InterPro" id="IPR036812">
    <property type="entry name" value="NAD(P)_OxRdtase_dom_sf"/>
</dbReference>
<dbReference type="Gene3D" id="3.20.20.100">
    <property type="entry name" value="NADP-dependent oxidoreductase domain"/>
    <property type="match status" value="1"/>
</dbReference>
<dbReference type="PANTHER" id="PTHR43625">
    <property type="entry name" value="AFLATOXIN B1 ALDEHYDE REDUCTASE"/>
    <property type="match status" value="1"/>
</dbReference>
<dbReference type="SUPFAM" id="SSF51430">
    <property type="entry name" value="NAD(P)-linked oxidoreductase"/>
    <property type="match status" value="1"/>
</dbReference>
<dbReference type="GO" id="GO:0016491">
    <property type="term" value="F:oxidoreductase activity"/>
    <property type="evidence" value="ECO:0007669"/>
    <property type="project" value="UniProtKB-KW"/>
</dbReference>
<keyword evidence="1" id="KW-0560">Oxidoreductase</keyword>
<sequence length="348" mass="38185">MMCYSSKALSEKNKEMKYRNLSNTTEKLSAVGLGCMGMSFAYGPTDDTESIATLHKALDLGINFWDTADMYANGLNEELISKVLVPNRDKIFIATKFGFRFKDNIAGPSNASGTYFDGSPAWIKIAIENSLKRLKIDTIDLYYAHRVDPNVPIEETVGAMAELVKEGKVRYLGLSEASASSLRKAYAVHPIAALQSEYSLLTRDVEGEILETVRSLNVSLVPYSPLARGLVTNTLDVNSLADTDFRKTLPRYSGENLANNQSLAAAFAAIAAEKNATPAQLALAWVLAQGDDIIPIPGTKKRKYLEENAKAVDVELSQIDLEEIQKLIKKYPNTGARYTEGALKLVNN</sequence>
<reference evidence="4" key="1">
    <citation type="submission" date="2016-10" db="EMBL/GenBank/DDBJ databases">
        <authorList>
            <person name="Varghese N."/>
            <person name="Submissions S."/>
        </authorList>
    </citation>
    <scope>NUCLEOTIDE SEQUENCE [LARGE SCALE GENOMIC DNA]</scope>
    <source>
        <strain evidence="4">DSM 18733</strain>
    </source>
</reference>
<dbReference type="GO" id="GO:0005737">
    <property type="term" value="C:cytoplasm"/>
    <property type="evidence" value="ECO:0007669"/>
    <property type="project" value="TreeGrafter"/>
</dbReference>
<organism evidence="3 4">
    <name type="scientific">Olivibacter domesticus</name>
    <name type="common">Pseudosphingobacterium domesticum</name>
    <dbReference type="NCBI Taxonomy" id="407022"/>
    <lineage>
        <taxon>Bacteria</taxon>
        <taxon>Pseudomonadati</taxon>
        <taxon>Bacteroidota</taxon>
        <taxon>Sphingobacteriia</taxon>
        <taxon>Sphingobacteriales</taxon>
        <taxon>Sphingobacteriaceae</taxon>
        <taxon>Olivibacter</taxon>
    </lineage>
</organism>
<dbReference type="InterPro" id="IPR023210">
    <property type="entry name" value="NADP_OxRdtase_dom"/>
</dbReference>